<dbReference type="Gene3D" id="1.10.3720.10">
    <property type="entry name" value="MetI-like"/>
    <property type="match status" value="1"/>
</dbReference>
<sequence length="304" mass="33275">MSAGIAGAPAATARALDLSPRRRPDWLKAAGKEAKLLLVGIPVLLWTLIPIYHLALFAFSPKESAFSGALFPTHPTLRNFAIVFGERHYFLSHFWRQLWNSVLIAFTTGVLTLVIATAAAFAISRLKVRGGRTVMNLALFTYFIPAAFLAVPMYKTMGAYGLLNTKWALILAMVTIASPYAIWVLKQASDKLPLELDEAAIMDGASPLQLFRLVYLPLMAPSLVAIGIYALLLAWNEYLFAFLLLSGDRDLTLPVALGNFLAADDSPWELLMTTGLIYALPPAAIYYTFRRYMVGGLTAGAVKS</sequence>
<proteinExistence type="inferred from homology"/>
<keyword evidence="5 7" id="KW-1133">Transmembrane helix</keyword>
<dbReference type="EMBL" id="JABEPP010000002">
    <property type="protein sequence ID" value="NNM72203.1"/>
    <property type="molecule type" value="Genomic_DNA"/>
</dbReference>
<dbReference type="CDD" id="cd06261">
    <property type="entry name" value="TM_PBP2"/>
    <property type="match status" value="1"/>
</dbReference>
<feature type="transmembrane region" description="Helical" evidence="7">
    <location>
        <begin position="270"/>
        <end position="289"/>
    </location>
</feature>
<evidence type="ECO:0000256" key="5">
    <source>
        <dbReference type="ARBA" id="ARBA00022989"/>
    </source>
</evidence>
<evidence type="ECO:0000259" key="8">
    <source>
        <dbReference type="PROSITE" id="PS50928"/>
    </source>
</evidence>
<evidence type="ECO:0000256" key="2">
    <source>
        <dbReference type="ARBA" id="ARBA00022448"/>
    </source>
</evidence>
<comment type="subcellular location">
    <subcellularLocation>
        <location evidence="1 7">Cell membrane</location>
        <topology evidence="1 7">Multi-pass membrane protein</topology>
    </subcellularLocation>
</comment>
<evidence type="ECO:0000256" key="1">
    <source>
        <dbReference type="ARBA" id="ARBA00004651"/>
    </source>
</evidence>
<keyword evidence="10" id="KW-1185">Reference proteome</keyword>
<dbReference type="InterPro" id="IPR050901">
    <property type="entry name" value="BP-dep_ABC_trans_perm"/>
</dbReference>
<dbReference type="Proteomes" id="UP000564885">
    <property type="component" value="Unassembled WGS sequence"/>
</dbReference>
<accession>A0A849IE96</accession>
<feature type="transmembrane region" description="Helical" evidence="7">
    <location>
        <begin position="98"/>
        <end position="122"/>
    </location>
</feature>
<evidence type="ECO:0000256" key="6">
    <source>
        <dbReference type="ARBA" id="ARBA00023136"/>
    </source>
</evidence>
<keyword evidence="2 7" id="KW-0813">Transport</keyword>
<keyword evidence="3" id="KW-1003">Cell membrane</keyword>
<evidence type="ECO:0000256" key="4">
    <source>
        <dbReference type="ARBA" id="ARBA00022692"/>
    </source>
</evidence>
<reference evidence="9 10" key="1">
    <citation type="submission" date="2020-04" db="EMBL/GenBank/DDBJ databases">
        <title>Enterovirga sp. isolate from soil.</title>
        <authorList>
            <person name="Chea S."/>
            <person name="Kim D.-U."/>
        </authorList>
    </citation>
    <scope>NUCLEOTIDE SEQUENCE [LARGE SCALE GENOMIC DNA]</scope>
    <source>
        <strain evidence="9 10">DB1703</strain>
    </source>
</reference>
<keyword evidence="4 7" id="KW-0812">Transmembrane</keyword>
<dbReference type="PANTHER" id="PTHR32243">
    <property type="entry name" value="MALTOSE TRANSPORT SYSTEM PERMEASE-RELATED"/>
    <property type="match status" value="1"/>
</dbReference>
<comment type="similarity">
    <text evidence="7">Belongs to the binding-protein-dependent transport system permease family.</text>
</comment>
<dbReference type="AlphaFoldDB" id="A0A849IE96"/>
<feature type="transmembrane region" description="Helical" evidence="7">
    <location>
        <begin position="213"/>
        <end position="235"/>
    </location>
</feature>
<organism evidence="9 10">
    <name type="scientific">Enterovirga aerilata</name>
    <dbReference type="NCBI Taxonomy" id="2730920"/>
    <lineage>
        <taxon>Bacteria</taxon>
        <taxon>Pseudomonadati</taxon>
        <taxon>Pseudomonadota</taxon>
        <taxon>Alphaproteobacteria</taxon>
        <taxon>Hyphomicrobiales</taxon>
        <taxon>Methylobacteriaceae</taxon>
        <taxon>Enterovirga</taxon>
    </lineage>
</organism>
<evidence type="ECO:0000256" key="3">
    <source>
        <dbReference type="ARBA" id="ARBA00022475"/>
    </source>
</evidence>
<feature type="transmembrane region" description="Helical" evidence="7">
    <location>
        <begin position="166"/>
        <end position="185"/>
    </location>
</feature>
<feature type="transmembrane region" description="Helical" evidence="7">
    <location>
        <begin position="36"/>
        <end position="59"/>
    </location>
</feature>
<evidence type="ECO:0000313" key="9">
    <source>
        <dbReference type="EMBL" id="NNM72203.1"/>
    </source>
</evidence>
<keyword evidence="6 7" id="KW-0472">Membrane</keyword>
<gene>
    <name evidence="9" type="ORF">HJG44_07315</name>
</gene>
<dbReference type="GO" id="GO:0005886">
    <property type="term" value="C:plasma membrane"/>
    <property type="evidence" value="ECO:0007669"/>
    <property type="project" value="UniProtKB-SubCell"/>
</dbReference>
<dbReference type="PANTHER" id="PTHR32243:SF18">
    <property type="entry name" value="INNER MEMBRANE ABC TRANSPORTER PERMEASE PROTEIN YCJP"/>
    <property type="match status" value="1"/>
</dbReference>
<dbReference type="InterPro" id="IPR035906">
    <property type="entry name" value="MetI-like_sf"/>
</dbReference>
<dbReference type="GO" id="GO:0055085">
    <property type="term" value="P:transmembrane transport"/>
    <property type="evidence" value="ECO:0007669"/>
    <property type="project" value="InterPro"/>
</dbReference>
<dbReference type="InterPro" id="IPR000515">
    <property type="entry name" value="MetI-like"/>
</dbReference>
<dbReference type="SUPFAM" id="SSF161098">
    <property type="entry name" value="MetI-like"/>
    <property type="match status" value="1"/>
</dbReference>
<feature type="domain" description="ABC transmembrane type-1" evidence="8">
    <location>
        <begin position="98"/>
        <end position="289"/>
    </location>
</feature>
<evidence type="ECO:0000256" key="7">
    <source>
        <dbReference type="RuleBase" id="RU363032"/>
    </source>
</evidence>
<dbReference type="PROSITE" id="PS50928">
    <property type="entry name" value="ABC_TM1"/>
    <property type="match status" value="1"/>
</dbReference>
<protein>
    <submittedName>
        <fullName evidence="9">Carbohydrate ABC transporter permease</fullName>
    </submittedName>
</protein>
<evidence type="ECO:0000313" key="10">
    <source>
        <dbReference type="Proteomes" id="UP000564885"/>
    </source>
</evidence>
<dbReference type="RefSeq" id="WP_171217696.1">
    <property type="nucleotide sequence ID" value="NZ_JABEPP010000002.1"/>
</dbReference>
<dbReference type="Pfam" id="PF00528">
    <property type="entry name" value="BPD_transp_1"/>
    <property type="match status" value="1"/>
</dbReference>
<comment type="caution">
    <text evidence="9">The sequence shown here is derived from an EMBL/GenBank/DDBJ whole genome shotgun (WGS) entry which is preliminary data.</text>
</comment>
<feature type="transmembrane region" description="Helical" evidence="7">
    <location>
        <begin position="134"/>
        <end position="154"/>
    </location>
</feature>
<name>A0A849IE96_9HYPH</name>